<reference evidence="1" key="1">
    <citation type="submission" date="2021-09" db="EMBL/GenBank/DDBJ databases">
        <authorList>
            <consortium name="AG Swart"/>
            <person name="Singh M."/>
            <person name="Singh A."/>
            <person name="Seah K."/>
            <person name="Emmerich C."/>
        </authorList>
    </citation>
    <scope>NUCLEOTIDE SEQUENCE</scope>
    <source>
        <strain evidence="1">ATCC30299</strain>
    </source>
</reference>
<organism evidence="1 2">
    <name type="scientific">Blepharisma stoltei</name>
    <dbReference type="NCBI Taxonomy" id="1481888"/>
    <lineage>
        <taxon>Eukaryota</taxon>
        <taxon>Sar</taxon>
        <taxon>Alveolata</taxon>
        <taxon>Ciliophora</taxon>
        <taxon>Postciliodesmatophora</taxon>
        <taxon>Heterotrichea</taxon>
        <taxon>Heterotrichida</taxon>
        <taxon>Blepharismidae</taxon>
        <taxon>Blepharisma</taxon>
    </lineage>
</organism>
<evidence type="ECO:0000313" key="2">
    <source>
        <dbReference type="Proteomes" id="UP001162131"/>
    </source>
</evidence>
<sequence length="139" mass="16322">MEEVRGTMFAFIVDFLRRYENSFEHSNSQMILRIIQKKPITLTDGFYSIESEGLDEIATNTIIRVKKWAVIASMNNLKLKVIDYEILGTEPMSEFQIKPLKSRQEIKSLMVPAFRVQMKGKIRERSMQEIVQLAREFDE</sequence>
<comment type="caution">
    <text evidence="1">The sequence shown here is derived from an EMBL/GenBank/DDBJ whole genome shotgun (WGS) entry which is preliminary data.</text>
</comment>
<dbReference type="EMBL" id="CAJZBQ010000056">
    <property type="protein sequence ID" value="CAG9333126.1"/>
    <property type="molecule type" value="Genomic_DNA"/>
</dbReference>
<protein>
    <submittedName>
        <fullName evidence="1">Uncharacterized protein</fullName>
    </submittedName>
</protein>
<accession>A0AAU9K4G7</accession>
<name>A0AAU9K4G7_9CILI</name>
<proteinExistence type="predicted"/>
<dbReference type="Proteomes" id="UP001162131">
    <property type="component" value="Unassembled WGS sequence"/>
</dbReference>
<keyword evidence="2" id="KW-1185">Reference proteome</keyword>
<gene>
    <name evidence="1" type="ORF">BSTOLATCC_MIC57946</name>
</gene>
<dbReference type="AlphaFoldDB" id="A0AAU9K4G7"/>
<evidence type="ECO:0000313" key="1">
    <source>
        <dbReference type="EMBL" id="CAG9333126.1"/>
    </source>
</evidence>